<feature type="region of interest" description="Disordered" evidence="1">
    <location>
        <begin position="354"/>
        <end position="374"/>
    </location>
</feature>
<evidence type="ECO:0000313" key="2">
    <source>
        <dbReference type="EMBL" id="KAK5064903.1"/>
    </source>
</evidence>
<comment type="caution">
    <text evidence="2">The sequence shown here is derived from an EMBL/GenBank/DDBJ whole genome shotgun (WGS) entry which is preliminary data.</text>
</comment>
<keyword evidence="3" id="KW-1185">Reference proteome</keyword>
<dbReference type="EMBL" id="JAVRRD010000001">
    <property type="protein sequence ID" value="KAK5064903.1"/>
    <property type="molecule type" value="Genomic_DNA"/>
</dbReference>
<dbReference type="Proteomes" id="UP001358417">
    <property type="component" value="Unassembled WGS sequence"/>
</dbReference>
<dbReference type="RefSeq" id="XP_064712227.1">
    <property type="nucleotide sequence ID" value="XM_064844367.1"/>
</dbReference>
<feature type="region of interest" description="Disordered" evidence="1">
    <location>
        <begin position="237"/>
        <end position="285"/>
    </location>
</feature>
<feature type="compositionally biased region" description="Polar residues" evidence="1">
    <location>
        <begin position="88"/>
        <end position="101"/>
    </location>
</feature>
<evidence type="ECO:0000313" key="3">
    <source>
        <dbReference type="Proteomes" id="UP001358417"/>
    </source>
</evidence>
<accession>A0AAV9NRS3</accession>
<feature type="region of interest" description="Disordered" evidence="1">
    <location>
        <begin position="21"/>
        <end position="132"/>
    </location>
</feature>
<dbReference type="AlphaFoldDB" id="A0AAV9NRS3"/>
<feature type="compositionally biased region" description="Polar residues" evidence="1">
    <location>
        <begin position="117"/>
        <end position="132"/>
    </location>
</feature>
<feature type="compositionally biased region" description="Polar residues" evidence="1">
    <location>
        <begin position="237"/>
        <end position="247"/>
    </location>
</feature>
<organism evidence="2 3">
    <name type="scientific">Exophiala bonariae</name>
    <dbReference type="NCBI Taxonomy" id="1690606"/>
    <lineage>
        <taxon>Eukaryota</taxon>
        <taxon>Fungi</taxon>
        <taxon>Dikarya</taxon>
        <taxon>Ascomycota</taxon>
        <taxon>Pezizomycotina</taxon>
        <taxon>Eurotiomycetes</taxon>
        <taxon>Chaetothyriomycetidae</taxon>
        <taxon>Chaetothyriales</taxon>
        <taxon>Herpotrichiellaceae</taxon>
        <taxon>Exophiala</taxon>
    </lineage>
</organism>
<reference evidence="2 3" key="1">
    <citation type="submission" date="2023-08" db="EMBL/GenBank/DDBJ databases">
        <title>Black Yeasts Isolated from many extreme environments.</title>
        <authorList>
            <person name="Coleine C."/>
            <person name="Stajich J.E."/>
            <person name="Selbmann L."/>
        </authorList>
    </citation>
    <scope>NUCLEOTIDE SEQUENCE [LARGE SCALE GENOMIC DNA]</scope>
    <source>
        <strain evidence="2 3">CCFEE 5792</strain>
    </source>
</reference>
<feature type="compositionally biased region" description="Low complexity" evidence="1">
    <location>
        <begin position="163"/>
        <end position="208"/>
    </location>
</feature>
<protein>
    <submittedName>
        <fullName evidence="2">Uncharacterized protein</fullName>
    </submittedName>
</protein>
<name>A0AAV9NRS3_9EURO</name>
<dbReference type="GeneID" id="89968959"/>
<evidence type="ECO:0000256" key="1">
    <source>
        <dbReference type="SAM" id="MobiDB-lite"/>
    </source>
</evidence>
<feature type="compositionally biased region" description="Low complexity" evidence="1">
    <location>
        <begin position="248"/>
        <end position="259"/>
    </location>
</feature>
<sequence length="374" mass="38940">MNNPALPVYASQAQNPYAAAAFSQSQPGGFYAPSNGPPYDAAQTSFQPTMIPNHMQRPSHPQQVHQPIPQQFYQQPQQSSHPGYPHQGPTSNSGSPFPGQTSSNRPSPAPPNPGSRHSSNPSIPQLHTLSSSQATISTSLPTAVDPNMAAAIGIQGQPNATLAQQAQMQNAAQAARVPTSTPQQQSSQQQQQSPAGQPQGQPMSPQSAARERARVSVLLEINTHLLQEVVSLQAQGKAGSTANQGQQSPTSPTSATDPTNALSNSPGEPPKSAGGTGSSNSKPASQEFVDCMKRLQANLSYLAAIADAKKKVNGAIPAGPAILAPPAHLTPVHDLYRKLNALFPEASQSAISKAVRYSSNQGQGQKGPPVLAQG</sequence>
<feature type="region of interest" description="Disordered" evidence="1">
    <location>
        <begin position="163"/>
        <end position="211"/>
    </location>
</feature>
<gene>
    <name evidence="2" type="ORF">LTR84_000737</name>
</gene>
<feature type="compositionally biased region" description="Low complexity" evidence="1">
    <location>
        <begin position="58"/>
        <end position="82"/>
    </location>
</feature>
<feature type="compositionally biased region" description="Polar residues" evidence="1">
    <location>
        <begin position="354"/>
        <end position="363"/>
    </location>
</feature>
<proteinExistence type="predicted"/>